<comment type="catalytic activity">
    <reaction evidence="14">
        <text>D-sedoheptulose 7-phosphate + D-glyceraldehyde 3-phosphate = aldehydo-D-ribose 5-phosphate + D-xylulose 5-phosphate</text>
        <dbReference type="Rhea" id="RHEA:10508"/>
        <dbReference type="ChEBI" id="CHEBI:57483"/>
        <dbReference type="ChEBI" id="CHEBI:57737"/>
        <dbReference type="ChEBI" id="CHEBI:58273"/>
        <dbReference type="ChEBI" id="CHEBI:59776"/>
        <dbReference type="EC" id="2.2.1.1"/>
    </reaction>
</comment>
<evidence type="ECO:0000256" key="7">
    <source>
        <dbReference type="ARBA" id="ARBA00011738"/>
    </source>
</evidence>
<evidence type="ECO:0000256" key="10">
    <source>
        <dbReference type="ARBA" id="ARBA00022723"/>
    </source>
</evidence>
<dbReference type="FunFam" id="3.40.50.970:FF:000045">
    <property type="entry name" value="Transketolase"/>
    <property type="match status" value="1"/>
</dbReference>
<dbReference type="InterPro" id="IPR005474">
    <property type="entry name" value="Transketolase_N"/>
</dbReference>
<dbReference type="NCBIfam" id="TIGR00232">
    <property type="entry name" value="tktlase_bact"/>
    <property type="match status" value="1"/>
</dbReference>
<dbReference type="InterPro" id="IPR055152">
    <property type="entry name" value="Transketolase-like_C_2"/>
</dbReference>
<dbReference type="FunFam" id="3.40.50.970:FF:000004">
    <property type="entry name" value="Transketolase"/>
    <property type="match status" value="1"/>
</dbReference>
<feature type="domain" description="Transketolase-like pyrimidine-binding" evidence="15">
    <location>
        <begin position="365"/>
        <end position="534"/>
    </location>
</feature>
<dbReference type="CDD" id="cd02012">
    <property type="entry name" value="TPP_TK"/>
    <property type="match status" value="1"/>
</dbReference>
<dbReference type="GO" id="GO:0005829">
    <property type="term" value="C:cytosol"/>
    <property type="evidence" value="ECO:0007669"/>
    <property type="project" value="TreeGrafter"/>
</dbReference>
<comment type="cofactor">
    <cofactor evidence="4">
        <name>Mg(2+)</name>
        <dbReference type="ChEBI" id="CHEBI:18420"/>
    </cofactor>
</comment>
<evidence type="ECO:0000256" key="14">
    <source>
        <dbReference type="ARBA" id="ARBA00049473"/>
    </source>
</evidence>
<dbReference type="EC" id="2.2.1.1" evidence="8"/>
<sequence length="679" mass="72172">MDSGDTAGKEFSGNSDSWEQRGIEVIRGLTMDAVQAAKSGHPGTPMALAPLAHVLYTRILNYDTEDALWPDRDRFVLSAGHASMLLYSMLYLCGFGLELDDLRNFRQLGSSAPGHPEKGHTPGVEVTTGPLGQGFANAVGLAVAEANHRSRFGAELCDHLIFTICGDGDLQEGVSHEAASLAGHLGLGHLIAIYDDNMITIDGSTDLSFSHEVESAFVAYGWHVLEVGEISNDLDALETAINAAIEVTDKPSLIVLRSHIGYPSPKFTDTAAAHGNPLGEDEIGVVKAIIGLPVDETFTVPSDVLSEYRISGTRGEAKRLAWMQRLSELRGSDKKLSDEFAACIDQSGLPGWEESLPTWSEGSILATRVACAAVLDALVNDVPGLMGGGADLTGNTGTALKNAEVFTAENPRGRQIYFGVREHGMGSVMNGMAEGGLLPFGGTFFVFSDYMRPAVRTAAMQRSKVAFVWSHDSIAVGEDGPTHQPIEQLASLRAMPGLRLIRPADANEVAAAWRVHIKGEGPTAIILSRQNLPVLPGTETLSAEGVAKGAYVLVKEALDSSDSKPDVILIGTGSEVTLCVDAQIKLNDLGVRARVVSMPSWDLFANCSDEDRAGVMMPGVPCLSVEAASTFGWARYAQDSIGIDTFGTSAPGDIAMRHFGFTVDAVVERAQALIINKGI</sequence>
<name>A0A6J7JDW9_9ZZZZ</name>
<keyword evidence="9" id="KW-0808">Transferase</keyword>
<comment type="similarity">
    <text evidence="6">Belongs to the transketolase family.</text>
</comment>
<comment type="subunit">
    <text evidence="7">Homodimer.</text>
</comment>
<dbReference type="GO" id="GO:0004802">
    <property type="term" value="F:transketolase activity"/>
    <property type="evidence" value="ECO:0007669"/>
    <property type="project" value="UniProtKB-EC"/>
</dbReference>
<keyword evidence="13" id="KW-0786">Thiamine pyrophosphate</keyword>
<proteinExistence type="inferred from homology"/>
<dbReference type="Pfam" id="PF00456">
    <property type="entry name" value="Transketolase_N"/>
    <property type="match status" value="1"/>
</dbReference>
<dbReference type="Pfam" id="PF22613">
    <property type="entry name" value="Transketolase_C_1"/>
    <property type="match status" value="1"/>
</dbReference>
<organism evidence="16">
    <name type="scientific">freshwater metagenome</name>
    <dbReference type="NCBI Taxonomy" id="449393"/>
    <lineage>
        <taxon>unclassified sequences</taxon>
        <taxon>metagenomes</taxon>
        <taxon>ecological metagenomes</taxon>
    </lineage>
</organism>
<dbReference type="InterPro" id="IPR020826">
    <property type="entry name" value="Transketolase_BS"/>
</dbReference>
<dbReference type="AlphaFoldDB" id="A0A6J7JDW9"/>
<dbReference type="Gene3D" id="3.40.50.920">
    <property type="match status" value="1"/>
</dbReference>
<dbReference type="InterPro" id="IPR005478">
    <property type="entry name" value="Transketolase_bac-like"/>
</dbReference>
<keyword evidence="11" id="KW-0106">Calcium</keyword>
<dbReference type="InterPro" id="IPR005475">
    <property type="entry name" value="Transketolase-like_Pyr-bd"/>
</dbReference>
<dbReference type="GO" id="GO:0006098">
    <property type="term" value="P:pentose-phosphate shunt"/>
    <property type="evidence" value="ECO:0007669"/>
    <property type="project" value="TreeGrafter"/>
</dbReference>
<accession>A0A6J7JDW9</accession>
<evidence type="ECO:0000256" key="13">
    <source>
        <dbReference type="ARBA" id="ARBA00023052"/>
    </source>
</evidence>
<evidence type="ECO:0000256" key="1">
    <source>
        <dbReference type="ARBA" id="ARBA00001913"/>
    </source>
</evidence>
<evidence type="ECO:0000256" key="9">
    <source>
        <dbReference type="ARBA" id="ARBA00022679"/>
    </source>
</evidence>
<dbReference type="InterPro" id="IPR029061">
    <property type="entry name" value="THDP-binding"/>
</dbReference>
<dbReference type="SMART" id="SM00861">
    <property type="entry name" value="Transket_pyr"/>
    <property type="match status" value="1"/>
</dbReference>
<dbReference type="PANTHER" id="PTHR43522">
    <property type="entry name" value="TRANSKETOLASE"/>
    <property type="match status" value="1"/>
</dbReference>
<evidence type="ECO:0000256" key="3">
    <source>
        <dbReference type="ARBA" id="ARBA00001941"/>
    </source>
</evidence>
<dbReference type="SUPFAM" id="SSF52518">
    <property type="entry name" value="Thiamin diphosphate-binding fold (THDP-binding)"/>
    <property type="match status" value="2"/>
</dbReference>
<keyword evidence="12" id="KW-0460">Magnesium</keyword>
<protein>
    <recommendedName>
        <fullName evidence="8">transketolase</fullName>
        <ecNumber evidence="8">2.2.1.1</ecNumber>
    </recommendedName>
</protein>
<dbReference type="PANTHER" id="PTHR43522:SF2">
    <property type="entry name" value="TRANSKETOLASE 1-RELATED"/>
    <property type="match status" value="1"/>
</dbReference>
<comment type="cofactor">
    <cofactor evidence="2">
        <name>Mn(2+)</name>
        <dbReference type="ChEBI" id="CHEBI:29035"/>
    </cofactor>
</comment>
<dbReference type="EMBL" id="CAFBNL010000001">
    <property type="protein sequence ID" value="CAB4940452.1"/>
    <property type="molecule type" value="Genomic_DNA"/>
</dbReference>
<dbReference type="InterPro" id="IPR033247">
    <property type="entry name" value="Transketolase_fam"/>
</dbReference>
<evidence type="ECO:0000259" key="15">
    <source>
        <dbReference type="SMART" id="SM00861"/>
    </source>
</evidence>
<dbReference type="InterPro" id="IPR009014">
    <property type="entry name" value="Transketo_C/PFOR_II"/>
</dbReference>
<evidence type="ECO:0000256" key="8">
    <source>
        <dbReference type="ARBA" id="ARBA00013152"/>
    </source>
</evidence>
<keyword evidence="10" id="KW-0479">Metal-binding</keyword>
<evidence type="ECO:0000313" key="16">
    <source>
        <dbReference type="EMBL" id="CAB4940452.1"/>
    </source>
</evidence>
<evidence type="ECO:0000256" key="2">
    <source>
        <dbReference type="ARBA" id="ARBA00001936"/>
    </source>
</evidence>
<dbReference type="Gene3D" id="3.40.50.970">
    <property type="match status" value="2"/>
</dbReference>
<dbReference type="PROSITE" id="PS00802">
    <property type="entry name" value="TRANSKETOLASE_2"/>
    <property type="match status" value="1"/>
</dbReference>
<reference evidence="16" key="1">
    <citation type="submission" date="2020-05" db="EMBL/GenBank/DDBJ databases">
        <authorList>
            <person name="Chiriac C."/>
            <person name="Salcher M."/>
            <person name="Ghai R."/>
            <person name="Kavagutti S V."/>
        </authorList>
    </citation>
    <scope>NUCLEOTIDE SEQUENCE</scope>
</reference>
<comment type="cofactor">
    <cofactor evidence="5">
        <name>thiamine diphosphate</name>
        <dbReference type="ChEBI" id="CHEBI:58937"/>
    </cofactor>
</comment>
<evidence type="ECO:0000256" key="12">
    <source>
        <dbReference type="ARBA" id="ARBA00022842"/>
    </source>
</evidence>
<dbReference type="Pfam" id="PF02779">
    <property type="entry name" value="Transket_pyr"/>
    <property type="match status" value="1"/>
</dbReference>
<dbReference type="GO" id="GO:0046872">
    <property type="term" value="F:metal ion binding"/>
    <property type="evidence" value="ECO:0007669"/>
    <property type="project" value="UniProtKB-KW"/>
</dbReference>
<evidence type="ECO:0000256" key="6">
    <source>
        <dbReference type="ARBA" id="ARBA00007131"/>
    </source>
</evidence>
<gene>
    <name evidence="16" type="ORF">UFOPK3789_00044</name>
</gene>
<evidence type="ECO:0000256" key="11">
    <source>
        <dbReference type="ARBA" id="ARBA00022837"/>
    </source>
</evidence>
<dbReference type="SUPFAM" id="SSF52922">
    <property type="entry name" value="TK C-terminal domain-like"/>
    <property type="match status" value="1"/>
</dbReference>
<comment type="cofactor">
    <cofactor evidence="1">
        <name>Ca(2+)</name>
        <dbReference type="ChEBI" id="CHEBI:29108"/>
    </cofactor>
</comment>
<comment type="cofactor">
    <cofactor evidence="3">
        <name>Co(2+)</name>
        <dbReference type="ChEBI" id="CHEBI:48828"/>
    </cofactor>
</comment>
<evidence type="ECO:0000256" key="5">
    <source>
        <dbReference type="ARBA" id="ARBA00001964"/>
    </source>
</evidence>
<dbReference type="CDD" id="cd07033">
    <property type="entry name" value="TPP_PYR_DXS_TK_like"/>
    <property type="match status" value="1"/>
</dbReference>
<evidence type="ECO:0000256" key="4">
    <source>
        <dbReference type="ARBA" id="ARBA00001946"/>
    </source>
</evidence>